<keyword evidence="1" id="KW-1133">Transmembrane helix</keyword>
<feature type="non-terminal residue" evidence="2">
    <location>
        <position position="74"/>
    </location>
</feature>
<protein>
    <submittedName>
        <fullName evidence="2">Uncharacterized protein</fullName>
    </submittedName>
</protein>
<keyword evidence="1" id="KW-0472">Membrane</keyword>
<reference evidence="2 3" key="1">
    <citation type="submission" date="2019-08" db="EMBL/GenBank/DDBJ databases">
        <title>Whole genome of Aphis craccivora.</title>
        <authorList>
            <person name="Voronova N.V."/>
            <person name="Shulinski R.S."/>
            <person name="Bandarenka Y.V."/>
            <person name="Zhorov D.G."/>
            <person name="Warner D."/>
        </authorList>
    </citation>
    <scope>NUCLEOTIDE SEQUENCE [LARGE SCALE GENOMIC DNA]</scope>
    <source>
        <strain evidence="2">180601</strain>
        <tissue evidence="2">Whole Body</tissue>
    </source>
</reference>
<proteinExistence type="predicted"/>
<feature type="transmembrane region" description="Helical" evidence="1">
    <location>
        <begin position="12"/>
        <end position="34"/>
    </location>
</feature>
<name>A0A6G0ZLB6_APHCR</name>
<evidence type="ECO:0000256" key="1">
    <source>
        <dbReference type="SAM" id="Phobius"/>
    </source>
</evidence>
<evidence type="ECO:0000313" key="3">
    <source>
        <dbReference type="Proteomes" id="UP000478052"/>
    </source>
</evidence>
<evidence type="ECO:0000313" key="2">
    <source>
        <dbReference type="EMBL" id="KAF0772064.1"/>
    </source>
</evidence>
<gene>
    <name evidence="2" type="ORF">FWK35_00002910</name>
</gene>
<dbReference type="EMBL" id="VUJU01000217">
    <property type="protein sequence ID" value="KAF0772064.1"/>
    <property type="molecule type" value="Genomic_DNA"/>
</dbReference>
<sequence>MSKQTNFFGDGTYGFAPIFFLQLYTLHTYIRIVLNRVLPLLERLSVKRIFTNSKILTQNNHLLQSNIIHIQLLA</sequence>
<dbReference type="Proteomes" id="UP000478052">
    <property type="component" value="Unassembled WGS sequence"/>
</dbReference>
<keyword evidence="3" id="KW-1185">Reference proteome</keyword>
<organism evidence="2 3">
    <name type="scientific">Aphis craccivora</name>
    <name type="common">Cowpea aphid</name>
    <dbReference type="NCBI Taxonomy" id="307492"/>
    <lineage>
        <taxon>Eukaryota</taxon>
        <taxon>Metazoa</taxon>
        <taxon>Ecdysozoa</taxon>
        <taxon>Arthropoda</taxon>
        <taxon>Hexapoda</taxon>
        <taxon>Insecta</taxon>
        <taxon>Pterygota</taxon>
        <taxon>Neoptera</taxon>
        <taxon>Paraneoptera</taxon>
        <taxon>Hemiptera</taxon>
        <taxon>Sternorrhyncha</taxon>
        <taxon>Aphidomorpha</taxon>
        <taxon>Aphidoidea</taxon>
        <taxon>Aphididae</taxon>
        <taxon>Aphidini</taxon>
        <taxon>Aphis</taxon>
        <taxon>Aphis</taxon>
    </lineage>
</organism>
<dbReference type="AlphaFoldDB" id="A0A6G0ZLB6"/>
<accession>A0A6G0ZLB6</accession>
<comment type="caution">
    <text evidence="2">The sequence shown here is derived from an EMBL/GenBank/DDBJ whole genome shotgun (WGS) entry which is preliminary data.</text>
</comment>
<keyword evidence="1" id="KW-0812">Transmembrane</keyword>